<evidence type="ECO:0000313" key="2">
    <source>
        <dbReference type="EMBL" id="KAG6941584.1"/>
    </source>
</evidence>
<evidence type="ECO:0008006" key="4">
    <source>
        <dbReference type="Google" id="ProtNLM"/>
    </source>
</evidence>
<gene>
    <name evidence="2" type="ORF">JG688_00018590</name>
</gene>
<evidence type="ECO:0000256" key="1">
    <source>
        <dbReference type="SAM" id="SignalP"/>
    </source>
</evidence>
<feature type="chain" id="PRO_5035175808" description="RxLR effector protein" evidence="1">
    <location>
        <begin position="25"/>
        <end position="96"/>
    </location>
</feature>
<name>A0A8J5M0J1_9STRA</name>
<evidence type="ECO:0000313" key="3">
    <source>
        <dbReference type="Proteomes" id="UP000709295"/>
    </source>
</evidence>
<feature type="signal peptide" evidence="1">
    <location>
        <begin position="1"/>
        <end position="24"/>
    </location>
</feature>
<dbReference type="Proteomes" id="UP000709295">
    <property type="component" value="Unassembled WGS sequence"/>
</dbReference>
<dbReference type="EMBL" id="JAENGY010003562">
    <property type="protein sequence ID" value="KAG6941584.1"/>
    <property type="molecule type" value="Genomic_DNA"/>
</dbReference>
<keyword evidence="1" id="KW-0732">Signal</keyword>
<comment type="caution">
    <text evidence="2">The sequence shown here is derived from an EMBL/GenBank/DDBJ whole genome shotgun (WGS) entry which is preliminary data.</text>
</comment>
<reference evidence="2" key="1">
    <citation type="submission" date="2021-01" db="EMBL/GenBank/DDBJ databases">
        <title>Phytophthora aleatoria, a newly-described species from Pinus radiata is distinct from Phytophthora cactorum isolates based on comparative genomics.</title>
        <authorList>
            <person name="Mcdougal R."/>
            <person name="Panda P."/>
            <person name="Williams N."/>
            <person name="Studholme D.J."/>
        </authorList>
    </citation>
    <scope>NUCLEOTIDE SEQUENCE</scope>
    <source>
        <strain evidence="2">NZFS 4037</strain>
    </source>
</reference>
<protein>
    <recommendedName>
        <fullName evidence="4">RxLR effector protein</fullName>
    </recommendedName>
</protein>
<proteinExistence type="predicted"/>
<accession>A0A8J5M0J1</accession>
<sequence length="96" mass="10982">MRQACYLALVLLTVEVCWTNIAKAKQVIYESEIEPNNKIVRTESVLTEFSSQESGKREERGITSRLKDLFKSNSSTIYDKNIQKALSIKIIEKNAQ</sequence>
<dbReference type="AlphaFoldDB" id="A0A8J5M0J1"/>
<keyword evidence="3" id="KW-1185">Reference proteome</keyword>
<organism evidence="2 3">
    <name type="scientific">Phytophthora aleatoria</name>
    <dbReference type="NCBI Taxonomy" id="2496075"/>
    <lineage>
        <taxon>Eukaryota</taxon>
        <taxon>Sar</taxon>
        <taxon>Stramenopiles</taxon>
        <taxon>Oomycota</taxon>
        <taxon>Peronosporomycetes</taxon>
        <taxon>Peronosporales</taxon>
        <taxon>Peronosporaceae</taxon>
        <taxon>Phytophthora</taxon>
    </lineage>
</organism>